<evidence type="ECO:0000256" key="1">
    <source>
        <dbReference type="ARBA" id="ARBA00004141"/>
    </source>
</evidence>
<dbReference type="OrthoDB" id="9814012at2"/>
<evidence type="ECO:0000256" key="6">
    <source>
        <dbReference type="SAM" id="SignalP"/>
    </source>
</evidence>
<dbReference type="HOGENOM" id="CLU_135915_2_1_5"/>
<keyword evidence="2 5" id="KW-0812">Transmembrane</keyword>
<gene>
    <name evidence="7" type="ordered locus">Mesau_02872</name>
</gene>
<feature type="transmembrane region" description="Helical" evidence="5">
    <location>
        <begin position="63"/>
        <end position="82"/>
    </location>
</feature>
<dbReference type="Pfam" id="PF04193">
    <property type="entry name" value="PQ-loop"/>
    <property type="match status" value="1"/>
</dbReference>
<feature type="transmembrane region" description="Helical" evidence="5">
    <location>
        <begin position="35"/>
        <end position="56"/>
    </location>
</feature>
<dbReference type="GeneID" id="90990272"/>
<keyword evidence="4 5" id="KW-0472">Membrane</keyword>
<evidence type="ECO:0008006" key="9">
    <source>
        <dbReference type="Google" id="ProtNLM"/>
    </source>
</evidence>
<evidence type="ECO:0000256" key="3">
    <source>
        <dbReference type="ARBA" id="ARBA00022989"/>
    </source>
</evidence>
<feature type="signal peptide" evidence="6">
    <location>
        <begin position="1"/>
        <end position="20"/>
    </location>
</feature>
<keyword evidence="6" id="KW-0732">Signal</keyword>
<evidence type="ECO:0000256" key="5">
    <source>
        <dbReference type="SAM" id="Phobius"/>
    </source>
</evidence>
<dbReference type="AlphaFoldDB" id="L0KKW8"/>
<dbReference type="RefSeq" id="WP_015316683.1">
    <property type="nucleotide sequence ID" value="NC_019973.1"/>
</dbReference>
<comment type="subcellular location">
    <subcellularLocation>
        <location evidence="1">Membrane</location>
        <topology evidence="1">Multi-pass membrane protein</topology>
    </subcellularLocation>
</comment>
<feature type="chain" id="PRO_5003944618" description="MtN3 and saliva related transmembrane protein" evidence="6">
    <location>
        <begin position="21"/>
        <end position="108"/>
    </location>
</feature>
<evidence type="ECO:0000313" key="7">
    <source>
        <dbReference type="EMBL" id="AGB45260.1"/>
    </source>
</evidence>
<dbReference type="KEGG" id="mam:Mesau_02872"/>
<name>L0KKW8_MESAW</name>
<reference evidence="8" key="1">
    <citation type="submission" date="2012-02" db="EMBL/GenBank/DDBJ databases">
        <title>Complete sequence of Mesorhizobium australicum WSM2073.</title>
        <authorList>
            <person name="Lucas S."/>
            <person name="Han J."/>
            <person name="Lapidus A."/>
            <person name="Cheng J.-F."/>
            <person name="Goodwin L."/>
            <person name="Pitluck S."/>
            <person name="Peters L."/>
            <person name="Gu W."/>
            <person name="Detter J.C."/>
            <person name="Han C."/>
            <person name="Tapia R."/>
            <person name="Land M."/>
            <person name="Hauser L."/>
            <person name="Kyrpides N."/>
            <person name="Ivanova N."/>
            <person name="Pagani I."/>
            <person name="Reeve W.G."/>
            <person name="Howieson J.G."/>
            <person name="Tiwari R.P."/>
            <person name="O'Hara G.W."/>
            <person name="Atkins C.A."/>
            <person name="Ronson C.W."/>
            <person name="Nandasena K.G."/>
            <person name="Woyke T."/>
        </authorList>
    </citation>
    <scope>NUCLEOTIDE SEQUENCE [LARGE SCALE GENOMIC DNA]</scope>
    <source>
        <strain evidence="8">LMG 24608 / HAMBI 3006 / WSM2073</strain>
    </source>
</reference>
<evidence type="ECO:0000256" key="4">
    <source>
        <dbReference type="ARBA" id="ARBA00023136"/>
    </source>
</evidence>
<evidence type="ECO:0000256" key="2">
    <source>
        <dbReference type="ARBA" id="ARBA00022692"/>
    </source>
</evidence>
<dbReference type="GO" id="GO:0051119">
    <property type="term" value="F:sugar transmembrane transporter activity"/>
    <property type="evidence" value="ECO:0007669"/>
    <property type="project" value="InterPro"/>
</dbReference>
<dbReference type="GO" id="GO:0016020">
    <property type="term" value="C:membrane"/>
    <property type="evidence" value="ECO:0007669"/>
    <property type="project" value="UniProtKB-SubCell"/>
</dbReference>
<dbReference type="EMBL" id="CP003358">
    <property type="protein sequence ID" value="AGB45260.1"/>
    <property type="molecule type" value="Genomic_DNA"/>
</dbReference>
<proteinExistence type="predicted"/>
<accession>L0KKW8</accession>
<dbReference type="eggNOG" id="COG4095">
    <property type="taxonomic scope" value="Bacteria"/>
</dbReference>
<keyword evidence="3 5" id="KW-1133">Transmembrane helix</keyword>
<protein>
    <recommendedName>
        <fullName evidence="9">MtN3 and saliva related transmembrane protein</fullName>
    </recommendedName>
</protein>
<organism evidence="7 8">
    <name type="scientific">Mesorhizobium australicum (strain HAMBI 3006 / LMG 24608 / WSM2073)</name>
    <dbReference type="NCBI Taxonomy" id="754035"/>
    <lineage>
        <taxon>Bacteria</taxon>
        <taxon>Pseudomonadati</taxon>
        <taxon>Pseudomonadota</taxon>
        <taxon>Alphaproteobacteria</taxon>
        <taxon>Hyphomicrobiales</taxon>
        <taxon>Phyllobacteriaceae</taxon>
        <taxon>Mesorhizobium</taxon>
    </lineage>
</organism>
<dbReference type="Gene3D" id="1.20.1280.290">
    <property type="match status" value="1"/>
</dbReference>
<dbReference type="Proteomes" id="UP000010998">
    <property type="component" value="Chromosome"/>
</dbReference>
<dbReference type="InterPro" id="IPR047662">
    <property type="entry name" value="SemiSWEET"/>
</dbReference>
<keyword evidence="8" id="KW-1185">Reference proteome</keyword>
<dbReference type="InterPro" id="IPR006603">
    <property type="entry name" value="PQ-loop_rpt"/>
</dbReference>
<sequence>MEKVTLIGSLAALCSMTSFAPQAWKIIKTRDTAGISAWMYAITALGFALWLTFGIIKGEWPIIVTNAVCLVLATFILLMRVLPSSKRDMVADAIDPSPGSERPRPPAS</sequence>
<evidence type="ECO:0000313" key="8">
    <source>
        <dbReference type="Proteomes" id="UP000010998"/>
    </source>
</evidence>
<dbReference type="NCBIfam" id="NF037968">
    <property type="entry name" value="SemiSWEET_2"/>
    <property type="match status" value="1"/>
</dbReference>